<feature type="transmembrane region" description="Helical" evidence="1">
    <location>
        <begin position="620"/>
        <end position="639"/>
    </location>
</feature>
<dbReference type="VEuPathDB" id="TriTrypDB:C3747_97g258"/>
<dbReference type="AlphaFoldDB" id="A0A2V2WGU2"/>
<dbReference type="VEuPathDB" id="TriTrypDB:TcG_12108"/>
<dbReference type="VEuPathDB" id="TriTrypDB:TcYC6_0086870"/>
<protein>
    <recommendedName>
        <fullName evidence="5">Paraquat-inducible protein A</fullName>
    </recommendedName>
</protein>
<dbReference type="VEuPathDB" id="TriTrypDB:C4B63_24g310"/>
<keyword evidence="1" id="KW-0812">Transmembrane</keyword>
<dbReference type="Pfam" id="PF04403">
    <property type="entry name" value="PqiA"/>
    <property type="match status" value="1"/>
</dbReference>
<feature type="transmembrane region" description="Helical" evidence="1">
    <location>
        <begin position="695"/>
        <end position="716"/>
    </location>
</feature>
<keyword evidence="1" id="KW-0472">Membrane</keyword>
<keyword evidence="1" id="KW-1133">Transmembrane helix</keyword>
<feature type="transmembrane region" description="Helical" evidence="1">
    <location>
        <begin position="419"/>
        <end position="439"/>
    </location>
</feature>
<feature type="transmembrane region" description="Helical" evidence="1">
    <location>
        <begin position="666"/>
        <end position="688"/>
    </location>
</feature>
<dbReference type="InterPro" id="IPR007498">
    <property type="entry name" value="PqiA-like"/>
</dbReference>
<dbReference type="VEuPathDB" id="TriTrypDB:TcCLB.510345.40"/>
<accession>A0A2V2WGU2</accession>
<dbReference type="VEuPathDB" id="TriTrypDB:Tc_MARK_2409"/>
<feature type="signal peptide" evidence="2">
    <location>
        <begin position="1"/>
        <end position="21"/>
    </location>
</feature>
<dbReference type="EMBL" id="PRFC01000097">
    <property type="protein sequence ID" value="PWV07800.1"/>
    <property type="molecule type" value="Genomic_DNA"/>
</dbReference>
<evidence type="ECO:0000313" key="4">
    <source>
        <dbReference type="Proteomes" id="UP000246078"/>
    </source>
</evidence>
<dbReference type="VEuPathDB" id="TriTrypDB:Tc_MARK_2408"/>
<organism evidence="3 4">
    <name type="scientific">Trypanosoma cruzi</name>
    <dbReference type="NCBI Taxonomy" id="5693"/>
    <lineage>
        <taxon>Eukaryota</taxon>
        <taxon>Discoba</taxon>
        <taxon>Euglenozoa</taxon>
        <taxon>Kinetoplastea</taxon>
        <taxon>Metakinetoplastina</taxon>
        <taxon>Trypanosomatida</taxon>
        <taxon>Trypanosomatidae</taxon>
        <taxon>Trypanosoma</taxon>
        <taxon>Schizotrypanum</taxon>
    </lineage>
</organism>
<dbReference type="VEuPathDB" id="TriTrypDB:TcBrA4_0097350"/>
<evidence type="ECO:0000256" key="1">
    <source>
        <dbReference type="SAM" id="Phobius"/>
    </source>
</evidence>
<evidence type="ECO:0000313" key="3">
    <source>
        <dbReference type="EMBL" id="PWV07800.1"/>
    </source>
</evidence>
<dbReference type="PANTHER" id="PTHR34730:SF1">
    <property type="entry name" value="PARAQUAT-INDUCIBLE PROTEIN A"/>
    <property type="match status" value="1"/>
</dbReference>
<comment type="caution">
    <text evidence="3">The sequence shown here is derived from an EMBL/GenBank/DDBJ whole genome shotgun (WGS) entry which is preliminary data.</text>
</comment>
<feature type="transmembrane region" description="Helical" evidence="1">
    <location>
        <begin position="476"/>
        <end position="503"/>
    </location>
</feature>
<dbReference type="OrthoDB" id="272322at2759"/>
<reference evidence="3 4" key="1">
    <citation type="journal article" date="2018" name="Microb. Genom.">
        <title>Expanding an expanded genome: long-read sequencing of Trypanosoma cruzi.</title>
        <authorList>
            <person name="Berna L."/>
            <person name="Rodriguez M."/>
            <person name="Chiribao M.L."/>
            <person name="Parodi-Talice A."/>
            <person name="Pita S."/>
            <person name="Rijo G."/>
            <person name="Alvarez-Valin F."/>
            <person name="Robello C."/>
        </authorList>
    </citation>
    <scope>NUCLEOTIDE SEQUENCE [LARGE SCALE GENOMIC DNA]</scope>
    <source>
        <strain evidence="3 4">TCC</strain>
    </source>
</reference>
<dbReference type="PANTHER" id="PTHR34730">
    <property type="entry name" value="UNNAMED PRODUCT"/>
    <property type="match status" value="1"/>
</dbReference>
<dbReference type="OMA" id="WANCCAG"/>
<feature type="transmembrane region" description="Helical" evidence="1">
    <location>
        <begin position="378"/>
        <end position="398"/>
    </location>
</feature>
<name>A0A2V2WGU2_TRYCR</name>
<feature type="chain" id="PRO_5015950224" description="Paraquat-inducible protein A" evidence="2">
    <location>
        <begin position="22"/>
        <end position="793"/>
    </location>
</feature>
<evidence type="ECO:0000256" key="2">
    <source>
        <dbReference type="SAM" id="SignalP"/>
    </source>
</evidence>
<evidence type="ECO:0008006" key="5">
    <source>
        <dbReference type="Google" id="ProtNLM"/>
    </source>
</evidence>
<dbReference type="VEuPathDB" id="TriTrypDB:ECC02_004525"/>
<feature type="transmembrane region" description="Helical" evidence="1">
    <location>
        <begin position="546"/>
        <end position="569"/>
    </location>
</feature>
<keyword evidence="2" id="KW-0732">Signal</keyword>
<dbReference type="VEuPathDB" id="TriTrypDB:TCDM_08505"/>
<dbReference type="Proteomes" id="UP000246078">
    <property type="component" value="Unassembled WGS sequence"/>
</dbReference>
<dbReference type="VEuPathDB" id="TriTrypDB:TcCLB.506469.50"/>
<dbReference type="VEuPathDB" id="TriTrypDB:TcCL_NonESM05638"/>
<dbReference type="VEuPathDB" id="TriTrypDB:BCY84_12221"/>
<feature type="transmembrane region" description="Helical" evidence="1">
    <location>
        <begin position="740"/>
        <end position="763"/>
    </location>
</feature>
<sequence length="793" mass="88305">MMLSTCVSLLVLWSSLLFTNTTLPDFKESFGIATVSNLSCGNARIGPSNGSFNSSLWSIGISERSLLSCAVDIEMGRVRSRLYTDVDVSPSAVSLLRSSDDQCSNAVFTKDACVFSMTLDNVRLDPPDPMLEALISLLKETIKKNSGVYFCDVLVPHFEDELKNQTVNLPEPLLPFVHGATPLNGSTIFRGLLNILNNLPDILSIRLKATEPSNTTIQLHLNFSHGFEFSKTNMTWNTSGFGFLPEMFQSTLDALFDVPVVWNEAGPSAGAEDLGIKIRTPRPFNMSVDISMYNLTCGTDGFYCSLPCTNGIELLNLRLYGLNEWDRLVVNYIGPFVMQRINELFSSMIIPFCNTTDNRFQIPIKESPDIVSVPPTEVIVPSVLVGFALVFGSTFLSIRKHRKSPVYLLDGSIIPLWRVLLEDTLLILMIVVNALAFLWSNCTTAARIVAGDEVTLLSFSLMETSTNLYKAGLRPFAVLVFVFSGLYPYLKLFTIMTCTLVLQKPESMVLKVIDYFGKLSFLDSYAMVVMSSGLQMEGIADVKIIAGFYVFLAATVLCVFTGNYATTFWRRNTSLRMRSNSIARSMKEVPDEALLLVSLTVNERHVVEMPNTPRSNFRSLFWRVLNALFVAACILPPWITPCLSYRVRGAATLIQPNDRNMTLYELSSASTSLLLTCVFTIGIAPLFYAAFYPRLALLASWGAADAFLLACVAGIFQLERFVEFVIGTNMRSLYTAEARLLWPMIPLLIASVWQWVLAAEHVFGLSEFIRNYRAKPLETPASQMGREEDLLLM</sequence>
<proteinExistence type="predicted"/>
<feature type="transmembrane region" description="Helical" evidence="1">
    <location>
        <begin position="515"/>
        <end position="534"/>
    </location>
</feature>
<gene>
    <name evidence="3" type="ORF">C3747_97g258</name>
</gene>
<dbReference type="VEuPathDB" id="TriTrypDB:TCSYLVIO_003656"/>